<feature type="domain" description="CheC-like protein" evidence="3">
    <location>
        <begin position="7"/>
        <end position="42"/>
    </location>
</feature>
<keyword evidence="2 4" id="KW-0378">Hydrolase</keyword>
<dbReference type="PANTHER" id="PTHR43693">
    <property type="entry name" value="PROTEIN PHOSPHATASE CHEZ"/>
    <property type="match status" value="1"/>
</dbReference>
<gene>
    <name evidence="4" type="primary">cheC_1</name>
    <name evidence="4" type="ORF">ETAA8_40260</name>
</gene>
<proteinExistence type="predicted"/>
<evidence type="ECO:0000259" key="3">
    <source>
        <dbReference type="Pfam" id="PF04509"/>
    </source>
</evidence>
<dbReference type="OrthoDB" id="274823at2"/>
<dbReference type="KEGG" id="aagg:ETAA8_40260"/>
<keyword evidence="5" id="KW-1185">Reference proteome</keyword>
<dbReference type="Gene3D" id="3.40.1550.10">
    <property type="entry name" value="CheC-like"/>
    <property type="match status" value="1"/>
</dbReference>
<dbReference type="InterPro" id="IPR007597">
    <property type="entry name" value="CheC"/>
</dbReference>
<dbReference type="SUPFAM" id="SSF103039">
    <property type="entry name" value="CheC-like"/>
    <property type="match status" value="1"/>
</dbReference>
<dbReference type="Pfam" id="PF04509">
    <property type="entry name" value="CheC"/>
    <property type="match status" value="1"/>
</dbReference>
<keyword evidence="1" id="KW-0145">Chemotaxis</keyword>
<dbReference type="RefSeq" id="WP_145091990.1">
    <property type="nucleotide sequence ID" value="NZ_CP036274.1"/>
</dbReference>
<dbReference type="EMBL" id="CP036274">
    <property type="protein sequence ID" value="QDU28920.1"/>
    <property type="molecule type" value="Genomic_DNA"/>
</dbReference>
<dbReference type="Proteomes" id="UP000315017">
    <property type="component" value="Chromosome"/>
</dbReference>
<evidence type="ECO:0000313" key="4">
    <source>
        <dbReference type="EMBL" id="QDU28920.1"/>
    </source>
</evidence>
<protein>
    <submittedName>
        <fullName evidence="4">CheY-P phosphatase CheC</fullName>
        <ecNumber evidence="4">3.-.-.-</ecNumber>
    </submittedName>
</protein>
<dbReference type="InterPro" id="IPR050992">
    <property type="entry name" value="CheZ_family_phosphatases"/>
</dbReference>
<evidence type="ECO:0000256" key="1">
    <source>
        <dbReference type="ARBA" id="ARBA00022500"/>
    </source>
</evidence>
<evidence type="ECO:0000313" key="5">
    <source>
        <dbReference type="Proteomes" id="UP000315017"/>
    </source>
</evidence>
<evidence type="ECO:0000256" key="2">
    <source>
        <dbReference type="ARBA" id="ARBA00022801"/>
    </source>
</evidence>
<dbReference type="AlphaFoldDB" id="A0A517YFB4"/>
<reference evidence="4 5" key="1">
    <citation type="submission" date="2019-02" db="EMBL/GenBank/DDBJ databases">
        <title>Deep-cultivation of Planctomycetes and their phenomic and genomic characterization uncovers novel biology.</title>
        <authorList>
            <person name="Wiegand S."/>
            <person name="Jogler M."/>
            <person name="Boedeker C."/>
            <person name="Pinto D."/>
            <person name="Vollmers J."/>
            <person name="Rivas-Marin E."/>
            <person name="Kohn T."/>
            <person name="Peeters S.H."/>
            <person name="Heuer A."/>
            <person name="Rast P."/>
            <person name="Oberbeckmann S."/>
            <person name="Bunk B."/>
            <person name="Jeske O."/>
            <person name="Meyerdierks A."/>
            <person name="Storesund J.E."/>
            <person name="Kallscheuer N."/>
            <person name="Luecker S."/>
            <person name="Lage O.M."/>
            <person name="Pohl T."/>
            <person name="Merkel B.J."/>
            <person name="Hornburger P."/>
            <person name="Mueller R.-W."/>
            <person name="Bruemmer F."/>
            <person name="Labrenz M."/>
            <person name="Spormann A.M."/>
            <person name="Op den Camp H."/>
            <person name="Overmann J."/>
            <person name="Amann R."/>
            <person name="Jetten M.S.M."/>
            <person name="Mascher T."/>
            <person name="Medema M.H."/>
            <person name="Devos D.P."/>
            <person name="Kaster A.-K."/>
            <person name="Ovreas L."/>
            <person name="Rohde M."/>
            <person name="Galperin M.Y."/>
            <person name="Jogler C."/>
        </authorList>
    </citation>
    <scope>NUCLEOTIDE SEQUENCE [LARGE SCALE GENOMIC DNA]</scope>
    <source>
        <strain evidence="4 5">ETA_A8</strain>
    </source>
</reference>
<dbReference type="InterPro" id="IPR028976">
    <property type="entry name" value="CheC-like_sf"/>
</dbReference>
<name>A0A517YFB4_9BACT</name>
<dbReference type="GO" id="GO:0016787">
    <property type="term" value="F:hydrolase activity"/>
    <property type="evidence" value="ECO:0007669"/>
    <property type="project" value="UniProtKB-KW"/>
</dbReference>
<dbReference type="GO" id="GO:0006935">
    <property type="term" value="P:chemotaxis"/>
    <property type="evidence" value="ECO:0007669"/>
    <property type="project" value="UniProtKB-KW"/>
</dbReference>
<organism evidence="4 5">
    <name type="scientific">Anatilimnocola aggregata</name>
    <dbReference type="NCBI Taxonomy" id="2528021"/>
    <lineage>
        <taxon>Bacteria</taxon>
        <taxon>Pseudomonadati</taxon>
        <taxon>Planctomycetota</taxon>
        <taxon>Planctomycetia</taxon>
        <taxon>Pirellulales</taxon>
        <taxon>Pirellulaceae</taxon>
        <taxon>Anatilimnocola</taxon>
    </lineage>
</organism>
<dbReference type="EC" id="3.-.-.-" evidence="4"/>
<accession>A0A517YFB4</accession>
<dbReference type="CDD" id="cd17910">
    <property type="entry name" value="CheC_ClassII"/>
    <property type="match status" value="1"/>
</dbReference>
<sequence>MQLTPLQKDAVTELINIAFSRSAASLSDLTKSRVDLEVPEVSVHEIHEVVDALSKFVSGDVATVHQVFTGPVAGDAFLLLNFDGAVQLVDLLTGERSLGGTLGASSREVITEVGNIIMNACLGVFGNLLHVRFSFSIPRLSLDVLAEKVQSLVVDESVPQHALVVGARFRMRGSEVTGCLILVLGIASFALFLQSVENWAEAEMGGAAGIAV</sequence>
<dbReference type="PANTHER" id="PTHR43693:SF1">
    <property type="entry name" value="PROTEIN PHOSPHATASE CHEZ"/>
    <property type="match status" value="1"/>
</dbReference>